<dbReference type="AlphaFoldDB" id="A0A9P1D626"/>
<sequence>MEDEPSMTAAFSLDMGKLMQGLKGLSPSMQEAVLQLSQGPDSLPSLRSENSQPFNKDTLLAASAEFGQLSDGLQDQIWGMMRIFDANCFFHSRSSSKLLYLALARVNHSCRPNAVLGDPKLAERDPKLHSKLQPFDPLKKALVAAEDIGEGEEITVNYLSADELLEPRQLRREKLWERFGFECCCTRCLDEEADAALRVFRCEGKEPSELGILGAESSRAMRLLHVWLICWLPSWAWGSPEAFPVKDVQTWSVVLETGKMSLKKGHDSAAVAWGSFSDVINKTGWAVLDIHTAASANGDTQSYAAGYLEGALTHTRITQHLQNMWGVDFKGYAAGTVPEKIRDFVSANMAWMVSQVKDNPSDGYWQTIGYLLAQLHGLADGYEAQRADNGQQLTVEDMLMLVMVDTDMDDVVTAVVAEGHFINQHFLHRRHQRRHRLFDPFPEYFEVSDRRHHGHCSAVVQVAPETEDLWVAHATWDEYRGMLRIIKYFDMPLPGVAVQRLAFTADPGGLYSADDFYVLDSKLVVMETTIDNYNRSLWSKIKPQSVMTWARAMVANRLATDGNQWTEHQVRHNSGTCNNQWMVVDYKQFEPGKPLKDGLLWISETMPGHAQRGDVTDVLRKQMSWPSYNVPYFADIWKVAGYEEMQKKTHTPDDFSFDKCPRALMFERARQEGAGSSLSSLMALIRYNRLGDPLARGDACNAISARCDLNPHKHVSYDCFGAIDAKIARWRPEAQDLSFLAVSSPTWGDDEHPFTWSQVNSKVDGCKASDHNGHPDTFDFSWYQMPAEWPHALSVGQVLNGQGDFGSSQMAITATAFVALTVLSVSIFKRRDSDVEALPYYEALAS</sequence>
<evidence type="ECO:0000256" key="6">
    <source>
        <dbReference type="ARBA" id="ARBA00023180"/>
    </source>
</evidence>
<name>A0A9P1D626_9DINO</name>
<keyword evidence="3" id="KW-0378">Hydrolase</keyword>
<evidence type="ECO:0000256" key="1">
    <source>
        <dbReference type="ARBA" id="ARBA00007835"/>
    </source>
</evidence>
<keyword evidence="10" id="KW-1185">Reference proteome</keyword>
<evidence type="ECO:0000313" key="9">
    <source>
        <dbReference type="EMBL" id="CAL4791875.1"/>
    </source>
</evidence>
<dbReference type="GO" id="GO:0005576">
    <property type="term" value="C:extracellular region"/>
    <property type="evidence" value="ECO:0007669"/>
    <property type="project" value="TreeGrafter"/>
</dbReference>
<dbReference type="SUPFAM" id="SSF82199">
    <property type="entry name" value="SET domain"/>
    <property type="match status" value="1"/>
</dbReference>
<dbReference type="Gene3D" id="2.170.270.10">
    <property type="entry name" value="SET domain"/>
    <property type="match status" value="1"/>
</dbReference>
<keyword evidence="6" id="KW-0325">Glycoprotein</keyword>
<dbReference type="Proteomes" id="UP001152797">
    <property type="component" value="Unassembled WGS sequence"/>
</dbReference>
<keyword evidence="5" id="KW-0443">Lipid metabolism</keyword>
<evidence type="ECO:0000313" key="8">
    <source>
        <dbReference type="EMBL" id="CAL1157938.1"/>
    </source>
</evidence>
<dbReference type="EMBL" id="CAMXCT010003447">
    <property type="protein sequence ID" value="CAI4004563.1"/>
    <property type="molecule type" value="Genomic_DNA"/>
</dbReference>
<keyword evidence="2" id="KW-0732">Signal</keyword>
<evidence type="ECO:0000256" key="2">
    <source>
        <dbReference type="ARBA" id="ARBA00022729"/>
    </source>
</evidence>
<dbReference type="InterPro" id="IPR046341">
    <property type="entry name" value="SET_dom_sf"/>
</dbReference>
<comment type="similarity">
    <text evidence="1">Belongs to the phospholipase B-like family.</text>
</comment>
<dbReference type="EMBL" id="CAMXCT020003447">
    <property type="protein sequence ID" value="CAL1157938.1"/>
    <property type="molecule type" value="Genomic_DNA"/>
</dbReference>
<gene>
    <name evidence="7" type="ORF">C1SCF055_LOCUS30344</name>
</gene>
<dbReference type="CDD" id="cd20071">
    <property type="entry name" value="SET_SMYD"/>
    <property type="match status" value="1"/>
</dbReference>
<proteinExistence type="inferred from homology"/>
<dbReference type="Gene3D" id="3.60.60.30">
    <property type="match status" value="1"/>
</dbReference>
<dbReference type="PANTHER" id="PTHR12370:SF3">
    <property type="entry name" value="PHOSPHOLIPASE B-LIKE 2-RELATED"/>
    <property type="match status" value="1"/>
</dbReference>
<accession>A0A9P1D626</accession>
<comment type="caution">
    <text evidence="7">The sequence shown here is derived from an EMBL/GenBank/DDBJ whole genome shotgun (WGS) entry which is preliminary data.</text>
</comment>
<keyword evidence="4" id="KW-0442">Lipid degradation</keyword>
<evidence type="ECO:0000256" key="5">
    <source>
        <dbReference type="ARBA" id="ARBA00023098"/>
    </source>
</evidence>
<evidence type="ECO:0000256" key="3">
    <source>
        <dbReference type="ARBA" id="ARBA00022801"/>
    </source>
</evidence>
<evidence type="ECO:0000313" key="7">
    <source>
        <dbReference type="EMBL" id="CAI4004563.1"/>
    </source>
</evidence>
<dbReference type="OrthoDB" id="419508at2759"/>
<dbReference type="InterPro" id="IPR007000">
    <property type="entry name" value="PLipase_B-like"/>
</dbReference>
<dbReference type="PANTHER" id="PTHR12370">
    <property type="entry name" value="PHOSPHOLIPASE B-RELATED"/>
    <property type="match status" value="1"/>
</dbReference>
<reference evidence="7" key="1">
    <citation type="submission" date="2022-10" db="EMBL/GenBank/DDBJ databases">
        <authorList>
            <person name="Chen Y."/>
            <person name="Dougan E. K."/>
            <person name="Chan C."/>
            <person name="Rhodes N."/>
            <person name="Thang M."/>
        </authorList>
    </citation>
    <scope>NUCLEOTIDE SEQUENCE</scope>
</reference>
<evidence type="ECO:0000313" key="10">
    <source>
        <dbReference type="Proteomes" id="UP001152797"/>
    </source>
</evidence>
<evidence type="ECO:0000256" key="4">
    <source>
        <dbReference type="ARBA" id="ARBA00022963"/>
    </source>
</evidence>
<dbReference type="Pfam" id="PF04916">
    <property type="entry name" value="Phospholip_B"/>
    <property type="match status" value="1"/>
</dbReference>
<organism evidence="7">
    <name type="scientific">Cladocopium goreaui</name>
    <dbReference type="NCBI Taxonomy" id="2562237"/>
    <lineage>
        <taxon>Eukaryota</taxon>
        <taxon>Sar</taxon>
        <taxon>Alveolata</taxon>
        <taxon>Dinophyceae</taxon>
        <taxon>Suessiales</taxon>
        <taxon>Symbiodiniaceae</taxon>
        <taxon>Cladocopium</taxon>
    </lineage>
</organism>
<protein>
    <submittedName>
        <fullName evidence="9">Phospholipase B-like protein B</fullName>
    </submittedName>
</protein>
<dbReference type="GO" id="GO:0009395">
    <property type="term" value="P:phospholipid catabolic process"/>
    <property type="evidence" value="ECO:0007669"/>
    <property type="project" value="TreeGrafter"/>
</dbReference>
<reference evidence="8" key="2">
    <citation type="submission" date="2024-04" db="EMBL/GenBank/DDBJ databases">
        <authorList>
            <person name="Chen Y."/>
            <person name="Shah S."/>
            <person name="Dougan E. K."/>
            <person name="Thang M."/>
            <person name="Chan C."/>
        </authorList>
    </citation>
    <scope>NUCLEOTIDE SEQUENCE [LARGE SCALE GENOMIC DNA]</scope>
</reference>
<dbReference type="EMBL" id="CAMXCT030003447">
    <property type="protein sequence ID" value="CAL4791875.1"/>
    <property type="molecule type" value="Genomic_DNA"/>
</dbReference>
<dbReference type="GO" id="GO:0004620">
    <property type="term" value="F:phospholipase activity"/>
    <property type="evidence" value="ECO:0007669"/>
    <property type="project" value="InterPro"/>
</dbReference>